<dbReference type="AlphaFoldDB" id="A0ABD6E304"/>
<reference evidence="1 2" key="1">
    <citation type="submission" date="2024-08" db="EMBL/GenBank/DDBJ databases">
        <title>Gnathostoma spinigerum genome.</title>
        <authorList>
            <person name="Gonzalez-Bertolin B."/>
            <person name="Monzon S."/>
            <person name="Zaballos A."/>
            <person name="Jimenez P."/>
            <person name="Dekumyoy P."/>
            <person name="Varona S."/>
            <person name="Cuesta I."/>
            <person name="Sumanam S."/>
            <person name="Adisakwattana P."/>
            <person name="Gasser R.B."/>
            <person name="Hernandez-Gonzalez A."/>
            <person name="Young N.D."/>
            <person name="Perteguer M.J."/>
        </authorList>
    </citation>
    <scope>NUCLEOTIDE SEQUENCE [LARGE SCALE GENOMIC DNA]</scope>
    <source>
        <strain evidence="1">AL3</strain>
        <tissue evidence="1">Liver</tissue>
    </source>
</reference>
<accession>A0ABD6E304</accession>
<organism evidence="1 2">
    <name type="scientific">Gnathostoma spinigerum</name>
    <dbReference type="NCBI Taxonomy" id="75299"/>
    <lineage>
        <taxon>Eukaryota</taxon>
        <taxon>Metazoa</taxon>
        <taxon>Ecdysozoa</taxon>
        <taxon>Nematoda</taxon>
        <taxon>Chromadorea</taxon>
        <taxon>Rhabditida</taxon>
        <taxon>Spirurina</taxon>
        <taxon>Gnathostomatomorpha</taxon>
        <taxon>Gnathostomatoidea</taxon>
        <taxon>Gnathostomatidae</taxon>
        <taxon>Gnathostoma</taxon>
    </lineage>
</organism>
<evidence type="ECO:0000313" key="1">
    <source>
        <dbReference type="EMBL" id="MFH4974133.1"/>
    </source>
</evidence>
<evidence type="ECO:0000313" key="2">
    <source>
        <dbReference type="Proteomes" id="UP001608902"/>
    </source>
</evidence>
<gene>
    <name evidence="1" type="ORF">AB6A40_000842</name>
</gene>
<name>A0ABD6E304_9BILA</name>
<dbReference type="Proteomes" id="UP001608902">
    <property type="component" value="Unassembled WGS sequence"/>
</dbReference>
<dbReference type="EMBL" id="JBGFUD010000267">
    <property type="protein sequence ID" value="MFH4974133.1"/>
    <property type="molecule type" value="Genomic_DNA"/>
</dbReference>
<protein>
    <submittedName>
        <fullName evidence="1">Uncharacterized protein</fullName>
    </submittedName>
</protein>
<sequence length="232" mass="26212">MMVIFTKQVLSSSAYLLQVNTMNESEPLTGKICLGYYEISIVQPNDWVSIDKDARMVAFASERAILLFDTRKMTMQERLEYRETQVIRLLRLFLKCGKIHLAVFSSNGGLILFDVTQRCALWTCEIGPRSIADVMLGENTVHLLSKQFIISTIQNGKEISQYGGRSREFSYTGTPQVFEILYSGYIVGCSSGQLIYIPNDEEDSVTILDSPSRSSVTHLLKERLSTTQLVQL</sequence>
<comment type="caution">
    <text evidence="1">The sequence shown here is derived from an EMBL/GenBank/DDBJ whole genome shotgun (WGS) entry which is preliminary data.</text>
</comment>
<keyword evidence="2" id="KW-1185">Reference proteome</keyword>
<proteinExistence type="predicted"/>